<dbReference type="Gene3D" id="2.130.10.10">
    <property type="entry name" value="YVTN repeat-like/Quinoprotein amine dehydrogenase"/>
    <property type="match status" value="1"/>
</dbReference>
<keyword evidence="3" id="KW-1185">Reference proteome</keyword>
<sequence>MKLLIILTLATLTYADKRCQGVFVHDSYYSLSIIKDGINNLHDMAINRRDSSVYFTFDDLSEIPSKLLAHLDMNTHKATLINGIRNATAIAIDQVNSRVYVGGSDGLFKINEITKVPERLPIQDDIKSMHYKGALYFINTKREAYKFEDGHATLVPELQGVEVDSLVLDDDNNIFFTQNTKLFRIKLNTRAINTHENYLTNFLTVDKYKKVYICTNKGLYMYNKFKYVFDKVADFNNLKAITFNSVNEPIYAVADYIIKLNLNEVPCFED</sequence>
<dbReference type="SUPFAM" id="SSF63829">
    <property type="entry name" value="Calcium-dependent phosphotriesterase"/>
    <property type="match status" value="1"/>
</dbReference>
<organism evidence="2 3">
    <name type="scientific">Euphydryas editha</name>
    <name type="common">Edith's checkerspot</name>
    <dbReference type="NCBI Taxonomy" id="104508"/>
    <lineage>
        <taxon>Eukaryota</taxon>
        <taxon>Metazoa</taxon>
        <taxon>Ecdysozoa</taxon>
        <taxon>Arthropoda</taxon>
        <taxon>Hexapoda</taxon>
        <taxon>Insecta</taxon>
        <taxon>Pterygota</taxon>
        <taxon>Neoptera</taxon>
        <taxon>Endopterygota</taxon>
        <taxon>Lepidoptera</taxon>
        <taxon>Glossata</taxon>
        <taxon>Ditrysia</taxon>
        <taxon>Papilionoidea</taxon>
        <taxon>Nymphalidae</taxon>
        <taxon>Nymphalinae</taxon>
        <taxon>Euphydryas</taxon>
    </lineage>
</organism>
<proteinExistence type="predicted"/>
<dbReference type="AlphaFoldDB" id="A0AAU9UGX9"/>
<protein>
    <recommendedName>
        <fullName evidence="4">Ommochrome-binding protein</fullName>
    </recommendedName>
</protein>
<reference evidence="2" key="1">
    <citation type="submission" date="2022-03" db="EMBL/GenBank/DDBJ databases">
        <authorList>
            <person name="Tunstrom K."/>
        </authorList>
    </citation>
    <scope>NUCLEOTIDE SEQUENCE</scope>
</reference>
<dbReference type="InterPro" id="IPR015943">
    <property type="entry name" value="WD40/YVTN_repeat-like_dom_sf"/>
</dbReference>
<dbReference type="EMBL" id="CAKOGL010000020">
    <property type="protein sequence ID" value="CAH2098590.1"/>
    <property type="molecule type" value="Genomic_DNA"/>
</dbReference>
<feature type="signal peptide" evidence="1">
    <location>
        <begin position="1"/>
        <end position="15"/>
    </location>
</feature>
<evidence type="ECO:0008006" key="4">
    <source>
        <dbReference type="Google" id="ProtNLM"/>
    </source>
</evidence>
<accession>A0AAU9UGX9</accession>
<evidence type="ECO:0000313" key="2">
    <source>
        <dbReference type="EMBL" id="CAH2098590.1"/>
    </source>
</evidence>
<feature type="chain" id="PRO_5043347714" description="Ommochrome-binding protein" evidence="1">
    <location>
        <begin position="16"/>
        <end position="270"/>
    </location>
</feature>
<name>A0AAU9UGX9_EUPED</name>
<evidence type="ECO:0000313" key="3">
    <source>
        <dbReference type="Proteomes" id="UP001153954"/>
    </source>
</evidence>
<dbReference type="Proteomes" id="UP001153954">
    <property type="component" value="Unassembled WGS sequence"/>
</dbReference>
<keyword evidence="1" id="KW-0732">Signal</keyword>
<gene>
    <name evidence="2" type="ORF">EEDITHA_LOCUS13690</name>
</gene>
<comment type="caution">
    <text evidence="2">The sequence shown here is derived from an EMBL/GenBank/DDBJ whole genome shotgun (WGS) entry which is preliminary data.</text>
</comment>
<evidence type="ECO:0000256" key="1">
    <source>
        <dbReference type="SAM" id="SignalP"/>
    </source>
</evidence>